<dbReference type="EMBL" id="JAIWYP010000010">
    <property type="protein sequence ID" value="KAH3754990.1"/>
    <property type="molecule type" value="Genomic_DNA"/>
</dbReference>
<comment type="caution">
    <text evidence="1">The sequence shown here is derived from an EMBL/GenBank/DDBJ whole genome shotgun (WGS) entry which is preliminary data.</text>
</comment>
<organism evidence="1 2">
    <name type="scientific">Dreissena polymorpha</name>
    <name type="common">Zebra mussel</name>
    <name type="synonym">Mytilus polymorpha</name>
    <dbReference type="NCBI Taxonomy" id="45954"/>
    <lineage>
        <taxon>Eukaryota</taxon>
        <taxon>Metazoa</taxon>
        <taxon>Spiralia</taxon>
        <taxon>Lophotrochozoa</taxon>
        <taxon>Mollusca</taxon>
        <taxon>Bivalvia</taxon>
        <taxon>Autobranchia</taxon>
        <taxon>Heteroconchia</taxon>
        <taxon>Euheterodonta</taxon>
        <taxon>Imparidentia</taxon>
        <taxon>Neoheterodontei</taxon>
        <taxon>Myida</taxon>
        <taxon>Dreissenoidea</taxon>
        <taxon>Dreissenidae</taxon>
        <taxon>Dreissena</taxon>
    </lineage>
</organism>
<gene>
    <name evidence="1" type="ORF">DPMN_189671</name>
</gene>
<sequence length="70" mass="8007">MSQHLYLNRWQPFKVCHNTCTSTEGSQLRYVATPVPQQMKPLKVCHNTCIPTDCSQLRYVTTPVPQQMAA</sequence>
<proteinExistence type="predicted"/>
<evidence type="ECO:0000313" key="2">
    <source>
        <dbReference type="Proteomes" id="UP000828390"/>
    </source>
</evidence>
<evidence type="ECO:0000313" key="1">
    <source>
        <dbReference type="EMBL" id="KAH3754990.1"/>
    </source>
</evidence>
<accession>A0A9D4IB18</accession>
<keyword evidence="2" id="KW-1185">Reference proteome</keyword>
<protein>
    <submittedName>
        <fullName evidence="1">Uncharacterized protein</fullName>
    </submittedName>
</protein>
<name>A0A9D4IB18_DREPO</name>
<dbReference type="Proteomes" id="UP000828390">
    <property type="component" value="Unassembled WGS sequence"/>
</dbReference>
<reference evidence="1" key="2">
    <citation type="submission" date="2020-11" db="EMBL/GenBank/DDBJ databases">
        <authorList>
            <person name="McCartney M.A."/>
            <person name="Auch B."/>
            <person name="Kono T."/>
            <person name="Mallez S."/>
            <person name="Becker A."/>
            <person name="Gohl D.M."/>
            <person name="Silverstein K.A.T."/>
            <person name="Koren S."/>
            <person name="Bechman K.B."/>
            <person name="Herman A."/>
            <person name="Abrahante J.E."/>
            <person name="Garbe J."/>
        </authorList>
    </citation>
    <scope>NUCLEOTIDE SEQUENCE</scope>
    <source>
        <strain evidence="1">Duluth1</strain>
        <tissue evidence="1">Whole animal</tissue>
    </source>
</reference>
<reference evidence="1" key="1">
    <citation type="journal article" date="2019" name="bioRxiv">
        <title>The Genome of the Zebra Mussel, Dreissena polymorpha: A Resource for Invasive Species Research.</title>
        <authorList>
            <person name="McCartney M.A."/>
            <person name="Auch B."/>
            <person name="Kono T."/>
            <person name="Mallez S."/>
            <person name="Zhang Y."/>
            <person name="Obille A."/>
            <person name="Becker A."/>
            <person name="Abrahante J.E."/>
            <person name="Garbe J."/>
            <person name="Badalamenti J.P."/>
            <person name="Herman A."/>
            <person name="Mangelson H."/>
            <person name="Liachko I."/>
            <person name="Sullivan S."/>
            <person name="Sone E.D."/>
            <person name="Koren S."/>
            <person name="Silverstein K.A.T."/>
            <person name="Beckman K.B."/>
            <person name="Gohl D.M."/>
        </authorList>
    </citation>
    <scope>NUCLEOTIDE SEQUENCE</scope>
    <source>
        <strain evidence="1">Duluth1</strain>
        <tissue evidence="1">Whole animal</tissue>
    </source>
</reference>
<dbReference type="AlphaFoldDB" id="A0A9D4IB18"/>